<reference evidence="3 4" key="1">
    <citation type="submission" date="2017-12" db="EMBL/GenBank/DDBJ databases">
        <title>Sequencing, de novo assembly and annotation of complete genome of a new Thraustochytrid species, strain FCC1311.</title>
        <authorList>
            <person name="Sedici K."/>
            <person name="Godart F."/>
            <person name="Aiese Cigliano R."/>
            <person name="Sanseverino W."/>
            <person name="Barakat M."/>
            <person name="Ortet P."/>
            <person name="Marechal E."/>
            <person name="Cagnac O."/>
            <person name="Amato A."/>
        </authorList>
    </citation>
    <scope>NUCLEOTIDE SEQUENCE [LARGE SCALE GENOMIC DNA]</scope>
</reference>
<gene>
    <name evidence="3" type="ORF">FCC1311_053442</name>
</gene>
<feature type="compositionally biased region" description="Low complexity" evidence="1">
    <location>
        <begin position="34"/>
        <end position="44"/>
    </location>
</feature>
<feature type="compositionally biased region" description="Polar residues" evidence="1">
    <location>
        <begin position="412"/>
        <end position="423"/>
    </location>
</feature>
<feature type="compositionally biased region" description="Basic and acidic residues" evidence="1">
    <location>
        <begin position="190"/>
        <end position="217"/>
    </location>
</feature>
<feature type="compositionally biased region" description="Polar residues" evidence="1">
    <location>
        <begin position="45"/>
        <end position="57"/>
    </location>
</feature>
<feature type="compositionally biased region" description="Polar residues" evidence="1">
    <location>
        <begin position="333"/>
        <end position="342"/>
    </location>
</feature>
<name>A0A2R5GLG6_9STRA</name>
<dbReference type="EMBL" id="BEYU01000053">
    <property type="protein sequence ID" value="GBG29121.1"/>
    <property type="molecule type" value="Genomic_DNA"/>
</dbReference>
<protein>
    <recommendedName>
        <fullName evidence="5">SAM domain-containing protein</fullName>
    </recommendedName>
</protein>
<sequence length="518" mass="55305">MSIGVLTVFYFIKLGALMTPPLALEGAQAHEESPVVPHVTTPPTFSQEAASTFSQEAASAHLTEPRTPQTSWPVVQGKPETSKATDEYEGTGNAPSTKNQKESEPLPNKNEQNRVFPPRDDQNEDNKSDSPLVEEPKPTFSSTQHNGADESNVVGFTTRIHDGQDASTVGANDVVSRPHVHGTHQTTTSENRDSDASFKRTDQPSWPRVHDGPRDTNDDAAALGTPRVFDPVPASEPDSSPPPVSHDADAEKSLVAGSTAGVSTPSVEIDEGLAQFLQLARLSQYASALLDIGVETMEDLQLLVREDIDELKSVGMKRVQLLRLEQMLLHRPSTNPLRTSTSENEEDVDETDSSVAAQDQVPSQESAKDEITRDNAAGSVAAQDQVPSQELVKDEVTSPISTGGNNAAELQDTASSVVATNVHSQRKVDDENSGDNAAGSVAAQVKVPSQESAKDEITTQDKAPSQESARDEITTKGNENGEDAQLQVQPQLRAGEASQAPEEGGRPSSRPAVAATVR</sequence>
<feature type="chain" id="PRO_5015348416" description="SAM domain-containing protein" evidence="2">
    <location>
        <begin position="30"/>
        <end position="518"/>
    </location>
</feature>
<evidence type="ECO:0000313" key="3">
    <source>
        <dbReference type="EMBL" id="GBG29121.1"/>
    </source>
</evidence>
<feature type="compositionally biased region" description="Basic and acidic residues" evidence="1">
    <location>
        <begin position="117"/>
        <end position="128"/>
    </location>
</feature>
<evidence type="ECO:0000313" key="4">
    <source>
        <dbReference type="Proteomes" id="UP000241890"/>
    </source>
</evidence>
<proteinExistence type="predicted"/>
<evidence type="ECO:0008006" key="5">
    <source>
        <dbReference type="Google" id="ProtNLM"/>
    </source>
</evidence>
<feature type="region of interest" description="Disordered" evidence="1">
    <location>
        <begin position="333"/>
        <end position="518"/>
    </location>
</feature>
<evidence type="ECO:0000256" key="2">
    <source>
        <dbReference type="SAM" id="SignalP"/>
    </source>
</evidence>
<dbReference type="InParanoid" id="A0A2R5GLG6"/>
<keyword evidence="2" id="KW-0732">Signal</keyword>
<organism evidence="3 4">
    <name type="scientific">Hondaea fermentalgiana</name>
    <dbReference type="NCBI Taxonomy" id="2315210"/>
    <lineage>
        <taxon>Eukaryota</taxon>
        <taxon>Sar</taxon>
        <taxon>Stramenopiles</taxon>
        <taxon>Bigyra</taxon>
        <taxon>Labyrinthulomycetes</taxon>
        <taxon>Thraustochytrida</taxon>
        <taxon>Thraustochytriidae</taxon>
        <taxon>Hondaea</taxon>
    </lineage>
</organism>
<feature type="compositionally biased region" description="Acidic residues" evidence="1">
    <location>
        <begin position="343"/>
        <end position="352"/>
    </location>
</feature>
<feature type="signal peptide" evidence="2">
    <location>
        <begin position="1"/>
        <end position="29"/>
    </location>
</feature>
<feature type="compositionally biased region" description="Polar residues" evidence="1">
    <location>
        <begin position="353"/>
        <end position="365"/>
    </location>
</feature>
<feature type="region of interest" description="Disordered" evidence="1">
    <location>
        <begin position="33"/>
        <end position="249"/>
    </location>
</feature>
<comment type="caution">
    <text evidence="3">The sequence shown here is derived from an EMBL/GenBank/DDBJ whole genome shotgun (WGS) entry which is preliminary data.</text>
</comment>
<evidence type="ECO:0000256" key="1">
    <source>
        <dbReference type="SAM" id="MobiDB-lite"/>
    </source>
</evidence>
<dbReference type="AlphaFoldDB" id="A0A2R5GLG6"/>
<keyword evidence="4" id="KW-1185">Reference proteome</keyword>
<dbReference type="Proteomes" id="UP000241890">
    <property type="component" value="Unassembled WGS sequence"/>
</dbReference>
<accession>A0A2R5GLG6</accession>